<evidence type="ECO:0000259" key="7">
    <source>
        <dbReference type="Pfam" id="PF08281"/>
    </source>
</evidence>
<evidence type="ECO:0000256" key="5">
    <source>
        <dbReference type="ARBA" id="ARBA00023163"/>
    </source>
</evidence>
<dbReference type="Proteomes" id="UP000196531">
    <property type="component" value="Unassembled WGS sequence"/>
</dbReference>
<dbReference type="GO" id="GO:0003677">
    <property type="term" value="F:DNA binding"/>
    <property type="evidence" value="ECO:0007669"/>
    <property type="project" value="UniProtKB-KW"/>
</dbReference>
<dbReference type="Pfam" id="PF08281">
    <property type="entry name" value="Sigma70_r4_2"/>
    <property type="match status" value="1"/>
</dbReference>
<keyword evidence="5" id="KW-0804">Transcription</keyword>
<dbReference type="Gene3D" id="1.10.10.10">
    <property type="entry name" value="Winged helix-like DNA-binding domain superfamily/Winged helix DNA-binding domain"/>
    <property type="match status" value="1"/>
</dbReference>
<evidence type="ECO:0000256" key="2">
    <source>
        <dbReference type="ARBA" id="ARBA00023015"/>
    </source>
</evidence>
<keyword evidence="2" id="KW-0805">Transcription regulation</keyword>
<feature type="domain" description="RNA polymerase sigma factor 70 region 4 type 2" evidence="7">
    <location>
        <begin position="129"/>
        <end position="180"/>
    </location>
</feature>
<evidence type="ECO:0000259" key="6">
    <source>
        <dbReference type="Pfam" id="PF04542"/>
    </source>
</evidence>
<feature type="domain" description="RNA polymerase sigma-70 region 2" evidence="6">
    <location>
        <begin position="35"/>
        <end position="101"/>
    </location>
</feature>
<dbReference type="InterPro" id="IPR039425">
    <property type="entry name" value="RNA_pol_sigma-70-like"/>
</dbReference>
<keyword evidence="4" id="KW-0238">DNA-binding</keyword>
<evidence type="ECO:0000313" key="8">
    <source>
        <dbReference type="EMBL" id="OUR96776.1"/>
    </source>
</evidence>
<evidence type="ECO:0000256" key="1">
    <source>
        <dbReference type="ARBA" id="ARBA00010641"/>
    </source>
</evidence>
<protein>
    <submittedName>
        <fullName evidence="8">Uncharacterized protein</fullName>
    </submittedName>
</protein>
<dbReference type="InterPro" id="IPR036388">
    <property type="entry name" value="WH-like_DNA-bd_sf"/>
</dbReference>
<dbReference type="InterPro" id="IPR014284">
    <property type="entry name" value="RNA_pol_sigma-70_dom"/>
</dbReference>
<comment type="caution">
    <text evidence="8">The sequence shown here is derived from an EMBL/GenBank/DDBJ whole genome shotgun (WGS) entry which is preliminary data.</text>
</comment>
<dbReference type="Gene3D" id="1.10.1740.10">
    <property type="match status" value="1"/>
</dbReference>
<evidence type="ECO:0000313" key="9">
    <source>
        <dbReference type="Proteomes" id="UP000196531"/>
    </source>
</evidence>
<name>A0A1Y5F789_9BACT</name>
<dbReference type="GO" id="GO:0016987">
    <property type="term" value="F:sigma factor activity"/>
    <property type="evidence" value="ECO:0007669"/>
    <property type="project" value="UniProtKB-KW"/>
</dbReference>
<dbReference type="InterPro" id="IPR013325">
    <property type="entry name" value="RNA_pol_sigma_r2"/>
</dbReference>
<dbReference type="PANTHER" id="PTHR43133">
    <property type="entry name" value="RNA POLYMERASE ECF-TYPE SIGMA FACTO"/>
    <property type="match status" value="1"/>
</dbReference>
<dbReference type="SUPFAM" id="SSF88659">
    <property type="entry name" value="Sigma3 and sigma4 domains of RNA polymerase sigma factors"/>
    <property type="match status" value="1"/>
</dbReference>
<accession>A0A1Y5F789</accession>
<dbReference type="NCBIfam" id="TIGR02937">
    <property type="entry name" value="sigma70-ECF"/>
    <property type="match status" value="1"/>
</dbReference>
<evidence type="ECO:0000256" key="3">
    <source>
        <dbReference type="ARBA" id="ARBA00023082"/>
    </source>
</evidence>
<keyword evidence="3" id="KW-0731">Sigma factor</keyword>
<gene>
    <name evidence="8" type="ORF">A9Q84_10570</name>
</gene>
<dbReference type="SUPFAM" id="SSF88946">
    <property type="entry name" value="Sigma2 domain of RNA polymerase sigma factors"/>
    <property type="match status" value="1"/>
</dbReference>
<dbReference type="GO" id="GO:0006352">
    <property type="term" value="P:DNA-templated transcription initiation"/>
    <property type="evidence" value="ECO:0007669"/>
    <property type="project" value="InterPro"/>
</dbReference>
<dbReference type="EMBL" id="MAAO01000006">
    <property type="protein sequence ID" value="OUR96776.1"/>
    <property type="molecule type" value="Genomic_DNA"/>
</dbReference>
<reference evidence="9" key="1">
    <citation type="journal article" date="2017" name="Proc. Natl. Acad. Sci. U.S.A.">
        <title>Simulation of Deepwater Horizon oil plume reveals substrate specialization within a complex community of hydrocarbon-degraders.</title>
        <authorList>
            <person name="Hu P."/>
            <person name="Dubinsky E.A."/>
            <person name="Probst A.J."/>
            <person name="Wang J."/>
            <person name="Sieber C.M.K."/>
            <person name="Tom L.M."/>
            <person name="Gardinali P."/>
            <person name="Banfield J.F."/>
            <person name="Atlas R.M."/>
            <person name="Andersen G.L."/>
        </authorList>
    </citation>
    <scope>NUCLEOTIDE SEQUENCE [LARGE SCALE GENOMIC DNA]</scope>
</reference>
<dbReference type="InterPro" id="IPR013324">
    <property type="entry name" value="RNA_pol_sigma_r3/r4-like"/>
</dbReference>
<organism evidence="8 9">
    <name type="scientific">Halobacteriovorax marinus</name>
    <dbReference type="NCBI Taxonomy" id="97084"/>
    <lineage>
        <taxon>Bacteria</taxon>
        <taxon>Pseudomonadati</taxon>
        <taxon>Bdellovibrionota</taxon>
        <taxon>Bacteriovoracia</taxon>
        <taxon>Bacteriovoracales</taxon>
        <taxon>Halobacteriovoraceae</taxon>
        <taxon>Halobacteriovorax</taxon>
    </lineage>
</organism>
<dbReference type="Pfam" id="PF04542">
    <property type="entry name" value="Sigma70_r2"/>
    <property type="match status" value="1"/>
</dbReference>
<dbReference type="InterPro" id="IPR013249">
    <property type="entry name" value="RNA_pol_sigma70_r4_t2"/>
</dbReference>
<dbReference type="AlphaFoldDB" id="A0A1Y5F789"/>
<comment type="similarity">
    <text evidence="1">Belongs to the sigma-70 factor family. ECF subfamily.</text>
</comment>
<dbReference type="InterPro" id="IPR007627">
    <property type="entry name" value="RNA_pol_sigma70_r2"/>
</dbReference>
<evidence type="ECO:0000256" key="4">
    <source>
        <dbReference type="ARBA" id="ARBA00023125"/>
    </source>
</evidence>
<proteinExistence type="inferred from homology"/>
<dbReference type="PANTHER" id="PTHR43133:SF8">
    <property type="entry name" value="RNA POLYMERASE SIGMA FACTOR HI_1459-RELATED"/>
    <property type="match status" value="1"/>
</dbReference>
<sequence length="190" mass="22448">MKLNDWINKSLWKSLADAKLMELVAKDEKVAFAILFDRHKESLFNYALSILKDRAKSEEVVQEIFLKLYELRCEYKEMGKLSAYLYRMIRNKCFDSLKKKGEVLLGEDEDFSNQVDETFERVVTKARLELIDRLFCELKDVDREIFLLWAKGESIRSISNIVESSEGAVKTRLHRIKKDMIRKVEKRRSA</sequence>